<protein>
    <submittedName>
        <fullName evidence="1">Uncharacterized protein m774R</fullName>
    </submittedName>
</protein>
<name>A7IVF4_PBCVM</name>
<organismHost>
    <name type="scientific">Paramecium bursaria</name>
    <dbReference type="NCBI Taxonomy" id="74790"/>
</organismHost>
<evidence type="ECO:0000313" key="1">
    <source>
        <dbReference type="EMBL" id="ABT14328.1"/>
    </source>
</evidence>
<proteinExistence type="predicted"/>
<evidence type="ECO:0000313" key="2">
    <source>
        <dbReference type="Proteomes" id="UP000246715"/>
    </source>
</evidence>
<reference evidence="1 2" key="1">
    <citation type="journal article" date="2007" name="Virology">
        <title>Sequence and annotation of the 314-kb MT325 and the 321-kb FR483 viruses that infect Chlorella Pbi.</title>
        <authorList>
            <person name="Fitzgerald L.A."/>
            <person name="Graves M.V."/>
            <person name="Li X."/>
            <person name="Feldblyum T."/>
            <person name="Hartigan J."/>
            <person name="Van Etten J.L."/>
        </authorList>
    </citation>
    <scope>NUCLEOTIDE SEQUENCE [LARGE SCALE GENOMIC DNA]</scope>
    <source>
        <strain evidence="1 2">MT325</strain>
    </source>
</reference>
<sequence>MCLTTFRDCRYKLFQVFMRSQFFFVSLKAVKSLIDKLGDFCNKVNLAREIKVAKGEACYAAAEIIR</sequence>
<gene>
    <name evidence="1" type="primary">m774R</name>
    <name evidence="1" type="ORF">MT325_m774R</name>
</gene>
<accession>A7IVF4</accession>
<dbReference type="EMBL" id="DQ491001">
    <property type="protein sequence ID" value="ABT14328.1"/>
    <property type="molecule type" value="Genomic_DNA"/>
</dbReference>
<organism evidence="1 2">
    <name type="scientific">Paramecium bursaria Chlorella virus MT325</name>
    <name type="common">PBCV-MT325</name>
    <dbReference type="NCBI Taxonomy" id="346932"/>
    <lineage>
        <taxon>Viruses</taxon>
        <taxon>Varidnaviria</taxon>
        <taxon>Bamfordvirae</taxon>
        <taxon>Nucleocytoviricota</taxon>
        <taxon>Megaviricetes</taxon>
        <taxon>Algavirales</taxon>
        <taxon>Phycodnaviridae</taxon>
        <taxon>Chlorovirus</taxon>
        <taxon>Chlorovirus conductrix</taxon>
        <taxon>Paramecium bursaria Chlorella virus A1</taxon>
    </lineage>
</organism>
<dbReference type="Proteomes" id="UP000246715">
    <property type="component" value="Segment"/>
</dbReference>